<comment type="PTM">
    <text evidence="1">Topaquinone (TPQ) is generated by copper-dependent autoxidation of a specific tyrosyl residue.</text>
</comment>
<dbReference type="GO" id="GO:0009308">
    <property type="term" value="P:amine metabolic process"/>
    <property type="evidence" value="ECO:0007669"/>
    <property type="project" value="UniProtKB-UniRule"/>
</dbReference>
<feature type="non-terminal residue" evidence="3">
    <location>
        <position position="76"/>
    </location>
</feature>
<dbReference type="Pfam" id="PF01179">
    <property type="entry name" value="Cu_amine_oxid"/>
    <property type="match status" value="1"/>
</dbReference>
<dbReference type="GO" id="GO:0048038">
    <property type="term" value="F:quinone binding"/>
    <property type="evidence" value="ECO:0007669"/>
    <property type="project" value="InterPro"/>
</dbReference>
<dbReference type="InterPro" id="IPR000269">
    <property type="entry name" value="Cu_amine_oxidase"/>
</dbReference>
<protein>
    <recommendedName>
        <fullName evidence="1">Amine oxidase</fullName>
        <ecNumber evidence="1">1.4.3.-</ecNumber>
    </recommendedName>
</protein>
<sequence length="76" mass="8541">MTDPVVDFLKFTGNNESMVDKDLVVWANVGFCHIPSNEDIPHTSMHYSTYSVIVKPINFFDAPPQVDVKGPAYTHD</sequence>
<feature type="domain" description="Copper amine oxidase catalytic" evidence="2">
    <location>
        <begin position="4"/>
        <end position="65"/>
    </location>
</feature>
<organism evidence="3 4">
    <name type="scientific">Dibothriocephalus latus</name>
    <name type="common">Fish tapeworm</name>
    <name type="synonym">Diphyllobothrium latum</name>
    <dbReference type="NCBI Taxonomy" id="60516"/>
    <lineage>
        <taxon>Eukaryota</taxon>
        <taxon>Metazoa</taxon>
        <taxon>Spiralia</taxon>
        <taxon>Lophotrochozoa</taxon>
        <taxon>Platyhelminthes</taxon>
        <taxon>Cestoda</taxon>
        <taxon>Eucestoda</taxon>
        <taxon>Diphyllobothriidea</taxon>
        <taxon>Diphyllobothriidae</taxon>
        <taxon>Dibothriocephalus</taxon>
    </lineage>
</organism>
<dbReference type="Gene3D" id="2.70.98.20">
    <property type="entry name" value="Copper amine oxidase, catalytic domain"/>
    <property type="match status" value="1"/>
</dbReference>
<dbReference type="InterPro" id="IPR036460">
    <property type="entry name" value="Cu_amine_oxidase_C_sf"/>
</dbReference>
<keyword evidence="4" id="KW-1185">Reference proteome</keyword>
<dbReference type="SUPFAM" id="SSF49998">
    <property type="entry name" value="Amine oxidase catalytic domain"/>
    <property type="match status" value="1"/>
</dbReference>
<reference evidence="3 4" key="1">
    <citation type="submission" date="2018-11" db="EMBL/GenBank/DDBJ databases">
        <authorList>
            <consortium name="Pathogen Informatics"/>
        </authorList>
    </citation>
    <scope>NUCLEOTIDE SEQUENCE [LARGE SCALE GENOMIC DNA]</scope>
</reference>
<dbReference type="GO" id="GO:0052597">
    <property type="term" value="F:diamine oxidase activity"/>
    <property type="evidence" value="ECO:0007669"/>
    <property type="project" value="TreeGrafter"/>
</dbReference>
<evidence type="ECO:0000256" key="1">
    <source>
        <dbReference type="RuleBase" id="RU000672"/>
    </source>
</evidence>
<keyword evidence="1" id="KW-0186">Copper</keyword>
<evidence type="ECO:0000313" key="4">
    <source>
        <dbReference type="Proteomes" id="UP000281553"/>
    </source>
</evidence>
<keyword evidence="1" id="KW-0560">Oxidoreductase</keyword>
<dbReference type="GO" id="GO:0008131">
    <property type="term" value="F:primary methylamine oxidase activity"/>
    <property type="evidence" value="ECO:0007669"/>
    <property type="project" value="InterPro"/>
</dbReference>
<dbReference type="InterPro" id="IPR015798">
    <property type="entry name" value="Cu_amine_oxidase_C"/>
</dbReference>
<name>A0A3P7R8N3_DIBLA</name>
<dbReference type="EC" id="1.4.3.-" evidence="1"/>
<keyword evidence="1" id="KW-0479">Metal-binding</keyword>
<dbReference type="GO" id="GO:0005886">
    <property type="term" value="C:plasma membrane"/>
    <property type="evidence" value="ECO:0007669"/>
    <property type="project" value="TreeGrafter"/>
</dbReference>
<keyword evidence="1" id="KW-0801">TPQ</keyword>
<dbReference type="PANTHER" id="PTHR10638">
    <property type="entry name" value="COPPER AMINE OXIDASE"/>
    <property type="match status" value="1"/>
</dbReference>
<evidence type="ECO:0000259" key="2">
    <source>
        <dbReference type="Pfam" id="PF01179"/>
    </source>
</evidence>
<dbReference type="GO" id="GO:0005507">
    <property type="term" value="F:copper ion binding"/>
    <property type="evidence" value="ECO:0007669"/>
    <property type="project" value="InterPro"/>
</dbReference>
<gene>
    <name evidence="3" type="ORF">DILT_LOCUS17865</name>
</gene>
<dbReference type="GO" id="GO:0046677">
    <property type="term" value="P:response to antibiotic"/>
    <property type="evidence" value="ECO:0007669"/>
    <property type="project" value="TreeGrafter"/>
</dbReference>
<proteinExistence type="inferred from homology"/>
<evidence type="ECO:0000313" key="3">
    <source>
        <dbReference type="EMBL" id="VDN39416.1"/>
    </source>
</evidence>
<accession>A0A3P7R8N3</accession>
<comment type="similarity">
    <text evidence="1">Belongs to the copper/topaquinone oxidase family.</text>
</comment>
<dbReference type="OrthoDB" id="5379943at2759"/>
<dbReference type="Proteomes" id="UP000281553">
    <property type="component" value="Unassembled WGS sequence"/>
</dbReference>
<dbReference type="EMBL" id="UYRU01095454">
    <property type="protein sequence ID" value="VDN39416.1"/>
    <property type="molecule type" value="Genomic_DNA"/>
</dbReference>
<dbReference type="AlphaFoldDB" id="A0A3P7R8N3"/>
<comment type="cofactor">
    <cofactor evidence="1">
        <name>Cu cation</name>
        <dbReference type="ChEBI" id="CHEBI:23378"/>
    </cofactor>
    <text evidence="1">Contains 1 topaquinone per subunit.</text>
</comment>
<dbReference type="PANTHER" id="PTHR10638:SF3">
    <property type="entry name" value="AMILORIDE-SENSITIVE AMINE OXIDASE [COPPER-CONTAINING]"/>
    <property type="match status" value="1"/>
</dbReference>